<feature type="transmembrane region" description="Helical" evidence="1">
    <location>
        <begin position="42"/>
        <end position="63"/>
    </location>
</feature>
<evidence type="ECO:0000313" key="2">
    <source>
        <dbReference type="EMBL" id="KAL0072239.1"/>
    </source>
</evidence>
<dbReference type="Proteomes" id="UP001437256">
    <property type="component" value="Unassembled WGS sequence"/>
</dbReference>
<organism evidence="2 3">
    <name type="scientific">Marasmius tenuissimus</name>
    <dbReference type="NCBI Taxonomy" id="585030"/>
    <lineage>
        <taxon>Eukaryota</taxon>
        <taxon>Fungi</taxon>
        <taxon>Dikarya</taxon>
        <taxon>Basidiomycota</taxon>
        <taxon>Agaricomycotina</taxon>
        <taxon>Agaricomycetes</taxon>
        <taxon>Agaricomycetidae</taxon>
        <taxon>Agaricales</taxon>
        <taxon>Marasmiineae</taxon>
        <taxon>Marasmiaceae</taxon>
        <taxon>Marasmius</taxon>
    </lineage>
</organism>
<comment type="caution">
    <text evidence="2">The sequence shown here is derived from an EMBL/GenBank/DDBJ whole genome shotgun (WGS) entry which is preliminary data.</text>
</comment>
<keyword evidence="1" id="KW-1133">Transmembrane helix</keyword>
<sequence>MGWSGFQIAHTAKFRANYNQVVTTGACAGKNLLPNYWGARSIVEYIALSFNIIALLVSIYLTWKLIKVRPKRP</sequence>
<proteinExistence type="predicted"/>
<reference evidence="2 3" key="1">
    <citation type="submission" date="2024-05" db="EMBL/GenBank/DDBJ databases">
        <title>A draft genome resource for the thread blight pathogen Marasmius tenuissimus strain MS-2.</title>
        <authorList>
            <person name="Yulfo-Soto G.E."/>
            <person name="Baruah I.K."/>
            <person name="Amoako-Attah I."/>
            <person name="Bukari Y."/>
            <person name="Meinhardt L.W."/>
            <person name="Bailey B.A."/>
            <person name="Cohen S.P."/>
        </authorList>
    </citation>
    <scope>NUCLEOTIDE SEQUENCE [LARGE SCALE GENOMIC DNA]</scope>
    <source>
        <strain evidence="2 3">MS-2</strain>
    </source>
</reference>
<keyword evidence="1" id="KW-0812">Transmembrane</keyword>
<keyword evidence="3" id="KW-1185">Reference proteome</keyword>
<name>A0ABR3AFP1_9AGAR</name>
<evidence type="ECO:0000313" key="3">
    <source>
        <dbReference type="Proteomes" id="UP001437256"/>
    </source>
</evidence>
<protein>
    <submittedName>
        <fullName evidence="2">Uncharacterized protein</fullName>
    </submittedName>
</protein>
<keyword evidence="1" id="KW-0472">Membrane</keyword>
<evidence type="ECO:0000256" key="1">
    <source>
        <dbReference type="SAM" id="Phobius"/>
    </source>
</evidence>
<accession>A0ABR3AFP1</accession>
<dbReference type="EMBL" id="JBBXMP010000002">
    <property type="protein sequence ID" value="KAL0072239.1"/>
    <property type="molecule type" value="Genomic_DNA"/>
</dbReference>
<gene>
    <name evidence="2" type="ORF">AAF712_001164</name>
</gene>